<dbReference type="AlphaFoldDB" id="K9UCS5"/>
<dbReference type="Gene3D" id="1.10.1070.20">
    <property type="match status" value="1"/>
</dbReference>
<dbReference type="KEGG" id="cmp:Cha6605_1234"/>
<dbReference type="HOGENOM" id="CLU_076579_0_0_3"/>
<name>K9UCS5_CHAP6</name>
<proteinExistence type="predicted"/>
<dbReference type="RefSeq" id="WP_015158629.1">
    <property type="nucleotide sequence ID" value="NC_019697.1"/>
</dbReference>
<gene>
    <name evidence="1" type="ORF">Cha6605_1234</name>
</gene>
<dbReference type="Proteomes" id="UP000010366">
    <property type="component" value="Chromosome"/>
</dbReference>
<keyword evidence="2" id="KW-1185">Reference proteome</keyword>
<protein>
    <recommendedName>
        <fullName evidence="3">HipA-like protein</fullName>
    </recommendedName>
</protein>
<evidence type="ECO:0000313" key="1">
    <source>
        <dbReference type="EMBL" id="AFY92443.1"/>
    </source>
</evidence>
<dbReference type="OrthoDB" id="9812605at2"/>
<dbReference type="EMBL" id="CP003600">
    <property type="protein sequence ID" value="AFY92443.1"/>
    <property type="molecule type" value="Genomic_DNA"/>
</dbReference>
<reference evidence="1 2" key="1">
    <citation type="submission" date="2012-05" db="EMBL/GenBank/DDBJ databases">
        <title>Finished chromosome of genome of Chamaesiphon sp. PCC 6605.</title>
        <authorList>
            <consortium name="US DOE Joint Genome Institute"/>
            <person name="Gugger M."/>
            <person name="Coursin T."/>
            <person name="Rippka R."/>
            <person name="Tandeau De Marsac N."/>
            <person name="Huntemann M."/>
            <person name="Wei C.-L."/>
            <person name="Han J."/>
            <person name="Detter J.C."/>
            <person name="Han C."/>
            <person name="Tapia R."/>
            <person name="Chen A."/>
            <person name="Kyrpides N."/>
            <person name="Mavromatis K."/>
            <person name="Markowitz V."/>
            <person name="Szeto E."/>
            <person name="Ivanova N."/>
            <person name="Pagani I."/>
            <person name="Pati A."/>
            <person name="Goodwin L."/>
            <person name="Nordberg H.P."/>
            <person name="Cantor M.N."/>
            <person name="Hua S.X."/>
            <person name="Woyke T."/>
            <person name="Kerfeld C.A."/>
        </authorList>
    </citation>
    <scope>NUCLEOTIDE SEQUENCE [LARGE SCALE GENOMIC DNA]</scope>
    <source>
        <strain evidence="2">ATCC 27169 / PCC 6605</strain>
    </source>
</reference>
<sequence length="311" mass="34899">MSDLFPIYQLTEEMKVVTDRPKQLKGVLNKSWYEHPELGLCLFKAATSPRMPIPNVRNDWSEKVVYEISKLLDLPAARYEFALAWNEERQRFIEGSLSIDCLPSGFESIAGGDFLTNSIRDYETSYPSSYSVENVLTSLLQNEVGCPQNWAGIPGIARATDLFVGYLALDAVCTGVDRHPNNWEVMLGDGRLDLVPSFDHGSSLGGNLSESTRATIAASDFDPNLMKSAFWNNAGRVNPIQAFEIAANIYPDAAKIWLERLIQIDLDRIEAIFDRVPDERISPLAAKFAQDLLEANRDRILSNFERWGSCI</sequence>
<accession>K9UCS5</accession>
<evidence type="ECO:0008006" key="3">
    <source>
        <dbReference type="Google" id="ProtNLM"/>
    </source>
</evidence>
<dbReference type="eggNOG" id="COG3550">
    <property type="taxonomic scope" value="Bacteria"/>
</dbReference>
<evidence type="ECO:0000313" key="2">
    <source>
        <dbReference type="Proteomes" id="UP000010366"/>
    </source>
</evidence>
<organism evidence="1 2">
    <name type="scientific">Chamaesiphon minutus (strain ATCC 27169 / PCC 6605)</name>
    <dbReference type="NCBI Taxonomy" id="1173020"/>
    <lineage>
        <taxon>Bacteria</taxon>
        <taxon>Bacillati</taxon>
        <taxon>Cyanobacteriota</taxon>
        <taxon>Cyanophyceae</taxon>
        <taxon>Gomontiellales</taxon>
        <taxon>Chamaesiphonaceae</taxon>
        <taxon>Chamaesiphon</taxon>
    </lineage>
</organism>